<proteinExistence type="predicted"/>
<evidence type="ECO:0000313" key="2">
    <source>
        <dbReference type="EMBL" id="GFN05720.1"/>
    </source>
</evidence>
<gene>
    <name evidence="2" type="ORF">Smic_42760</name>
</gene>
<dbReference type="Proteomes" id="UP000498740">
    <property type="component" value="Unassembled WGS sequence"/>
</dbReference>
<evidence type="ECO:0000313" key="3">
    <source>
        <dbReference type="Proteomes" id="UP000498740"/>
    </source>
</evidence>
<organism evidence="2 3">
    <name type="scientific">Streptomyces microflavus</name>
    <name type="common">Streptomyces lipmanii</name>
    <dbReference type="NCBI Taxonomy" id="1919"/>
    <lineage>
        <taxon>Bacteria</taxon>
        <taxon>Bacillati</taxon>
        <taxon>Actinomycetota</taxon>
        <taxon>Actinomycetes</taxon>
        <taxon>Kitasatosporales</taxon>
        <taxon>Streptomycetaceae</taxon>
        <taxon>Streptomyces</taxon>
    </lineage>
</organism>
<accession>A0A7J0CT62</accession>
<name>A0A7J0CT62_STRMI</name>
<keyword evidence="1" id="KW-0472">Membrane</keyword>
<feature type="transmembrane region" description="Helical" evidence="1">
    <location>
        <begin position="12"/>
        <end position="32"/>
    </location>
</feature>
<dbReference type="EMBL" id="BLWD01000001">
    <property type="protein sequence ID" value="GFN05720.1"/>
    <property type="molecule type" value="Genomic_DNA"/>
</dbReference>
<dbReference type="AlphaFoldDB" id="A0A7J0CT62"/>
<sequence length="110" mass="12148">MTGDHLPIWGLRYPGGVCLARAILMASAPYLVRFGYWTDRRNTAARPRGPPGPAISGGTHRFRLHHSTAVPSSLSGYEKNTRPDVREMSTPATIDFLPGEDARFRARRGT</sequence>
<reference evidence="2 3" key="1">
    <citation type="submission" date="2020-05" db="EMBL/GenBank/DDBJ databases">
        <title>Whole genome shotgun sequence of Streptomyces microflavus NBRC 13062.</title>
        <authorList>
            <person name="Komaki H."/>
            <person name="Tamura T."/>
        </authorList>
    </citation>
    <scope>NUCLEOTIDE SEQUENCE [LARGE SCALE GENOMIC DNA]</scope>
    <source>
        <strain evidence="2 3">NBRC 13062</strain>
    </source>
</reference>
<keyword evidence="1" id="KW-0812">Transmembrane</keyword>
<protein>
    <submittedName>
        <fullName evidence="2">Uncharacterized protein</fullName>
    </submittedName>
</protein>
<comment type="caution">
    <text evidence="2">The sequence shown here is derived from an EMBL/GenBank/DDBJ whole genome shotgun (WGS) entry which is preliminary data.</text>
</comment>
<evidence type="ECO:0000256" key="1">
    <source>
        <dbReference type="SAM" id="Phobius"/>
    </source>
</evidence>
<keyword evidence="1" id="KW-1133">Transmembrane helix</keyword>